<comment type="similarity">
    <text evidence="2">Belongs to the peptidase C26 family.</text>
</comment>
<dbReference type="EC" id="3.4.19.9" evidence="7"/>
<evidence type="ECO:0000256" key="7">
    <source>
        <dbReference type="PROSITE-ProRule" id="PRU00607"/>
    </source>
</evidence>
<evidence type="ECO:0000256" key="3">
    <source>
        <dbReference type="ARBA" id="ARBA00022525"/>
    </source>
</evidence>
<feature type="active site" description="Nucleophile" evidence="6 7">
    <location>
        <position position="104"/>
    </location>
</feature>
<dbReference type="InterPro" id="IPR011697">
    <property type="entry name" value="Peptidase_C26"/>
</dbReference>
<protein>
    <recommendedName>
        <fullName evidence="7">folate gamma-glutamyl hydrolase</fullName>
        <ecNumber evidence="7">3.4.19.9</ecNumber>
    </recommendedName>
</protein>
<dbReference type="Proteomes" id="UP000823561">
    <property type="component" value="Chromosome 16"/>
</dbReference>
<dbReference type="PANTHER" id="PTHR11315:SF20">
    <property type="entry name" value="GAMMA-GLUTAMYL HYDROLASE"/>
    <property type="match status" value="1"/>
</dbReference>
<dbReference type="FunFam" id="3.40.50.880:FF:000024">
    <property type="entry name" value="Folate gamma-glutamyl hydrolase"/>
    <property type="match status" value="1"/>
</dbReference>
<dbReference type="SUPFAM" id="SSF52317">
    <property type="entry name" value="Class I glutamine amidotransferase-like"/>
    <property type="match status" value="1"/>
</dbReference>
<evidence type="ECO:0000256" key="2">
    <source>
        <dbReference type="ARBA" id="ARBA00011083"/>
    </source>
</evidence>
<keyword evidence="3" id="KW-0964">Secreted</keyword>
<evidence type="ECO:0000256" key="6">
    <source>
        <dbReference type="PIRSR" id="PIRSR615527-1"/>
    </source>
</evidence>
<comment type="caution">
    <text evidence="8">The sequence shown here is derived from an EMBL/GenBank/DDBJ whole genome shotgun (WGS) entry which is preliminary data.</text>
</comment>
<feature type="active site" description="Proton donor" evidence="6">
    <location>
        <position position="214"/>
    </location>
</feature>
<dbReference type="Pfam" id="PF07722">
    <property type="entry name" value="Peptidase_C26"/>
    <property type="match status" value="1"/>
</dbReference>
<evidence type="ECO:0000313" key="8">
    <source>
        <dbReference type="EMBL" id="KAG5268462.1"/>
    </source>
</evidence>
<dbReference type="GO" id="GO:0046900">
    <property type="term" value="P:tetrahydrofolylpolyglutamate metabolic process"/>
    <property type="evidence" value="ECO:0007669"/>
    <property type="project" value="TreeGrafter"/>
</dbReference>
<dbReference type="PROSITE" id="PS51275">
    <property type="entry name" value="PEPTIDASE_C26_GGH"/>
    <property type="match status" value="1"/>
</dbReference>
<dbReference type="PANTHER" id="PTHR11315">
    <property type="entry name" value="PROTEASE FAMILY C26 GAMMA-GLUTAMYL HYDROLASE"/>
    <property type="match status" value="1"/>
</dbReference>
<gene>
    <name evidence="8" type="ORF">AALO_G00212860</name>
</gene>
<feature type="active site" evidence="7">
    <location>
        <position position="214"/>
    </location>
</feature>
<evidence type="ECO:0000256" key="5">
    <source>
        <dbReference type="ARBA" id="ARBA00022801"/>
    </source>
</evidence>
<evidence type="ECO:0000313" key="9">
    <source>
        <dbReference type="Proteomes" id="UP000823561"/>
    </source>
</evidence>
<dbReference type="PROSITE" id="PS51273">
    <property type="entry name" value="GATASE_TYPE_1"/>
    <property type="match status" value="1"/>
</dbReference>
<dbReference type="InterPro" id="IPR015527">
    <property type="entry name" value="Pept_C26_g-glut_hydrolase"/>
</dbReference>
<organism evidence="8 9">
    <name type="scientific">Alosa alosa</name>
    <name type="common">allis shad</name>
    <dbReference type="NCBI Taxonomy" id="278164"/>
    <lineage>
        <taxon>Eukaryota</taxon>
        <taxon>Metazoa</taxon>
        <taxon>Chordata</taxon>
        <taxon>Craniata</taxon>
        <taxon>Vertebrata</taxon>
        <taxon>Euteleostomi</taxon>
        <taxon>Actinopterygii</taxon>
        <taxon>Neopterygii</taxon>
        <taxon>Teleostei</taxon>
        <taxon>Clupei</taxon>
        <taxon>Clupeiformes</taxon>
        <taxon>Clupeoidei</taxon>
        <taxon>Clupeidae</taxon>
        <taxon>Alosa</taxon>
    </lineage>
</organism>
<dbReference type="GO" id="GO:0005576">
    <property type="term" value="C:extracellular region"/>
    <property type="evidence" value="ECO:0007669"/>
    <property type="project" value="UniProtKB-SubCell"/>
</dbReference>
<dbReference type="InterPro" id="IPR029062">
    <property type="entry name" value="Class_I_gatase-like"/>
</dbReference>
<reference evidence="8" key="1">
    <citation type="submission" date="2020-10" db="EMBL/GenBank/DDBJ databases">
        <title>Chromosome-scale genome assembly of the Allis shad, Alosa alosa.</title>
        <authorList>
            <person name="Margot Z."/>
            <person name="Christophe K."/>
            <person name="Cabau C."/>
            <person name="Louis A."/>
            <person name="Berthelot C."/>
            <person name="Parey E."/>
            <person name="Roest Crollius H."/>
            <person name="Montfort J."/>
            <person name="Robinson-Rechavi M."/>
            <person name="Bucao C."/>
            <person name="Bouchez O."/>
            <person name="Gislard M."/>
            <person name="Lluch J."/>
            <person name="Milhes M."/>
            <person name="Lampietro C."/>
            <person name="Lopez Roques C."/>
            <person name="Donnadieu C."/>
            <person name="Braasch I."/>
            <person name="Desvignes T."/>
            <person name="Postlethwait J."/>
            <person name="Bobe J."/>
            <person name="Guiguen Y."/>
        </authorList>
    </citation>
    <scope>NUCLEOTIDE SEQUENCE</scope>
    <source>
        <strain evidence="8">M-15738</strain>
        <tissue evidence="8">Blood</tissue>
    </source>
</reference>
<dbReference type="GO" id="GO:0034722">
    <property type="term" value="F:gamma-glutamyl-peptidase activity"/>
    <property type="evidence" value="ECO:0007669"/>
    <property type="project" value="UniProtKB-UniRule"/>
</dbReference>
<keyword evidence="5 7" id="KW-0378">Hydrolase</keyword>
<dbReference type="EMBL" id="JADWDJ010000016">
    <property type="protein sequence ID" value="KAG5268462.1"/>
    <property type="molecule type" value="Genomic_DNA"/>
</dbReference>
<evidence type="ECO:0000256" key="1">
    <source>
        <dbReference type="ARBA" id="ARBA00004239"/>
    </source>
</evidence>
<proteinExistence type="inferred from homology"/>
<accession>A0AAV6G4X5</accession>
<name>A0AAV6G4X5_9TELE</name>
<keyword evidence="4" id="KW-0732">Signal</keyword>
<dbReference type="AlphaFoldDB" id="A0AAV6G4X5"/>
<evidence type="ECO:0000256" key="4">
    <source>
        <dbReference type="ARBA" id="ARBA00022729"/>
    </source>
</evidence>
<dbReference type="GO" id="GO:0005773">
    <property type="term" value="C:vacuole"/>
    <property type="evidence" value="ECO:0007669"/>
    <property type="project" value="TreeGrafter"/>
</dbReference>
<keyword evidence="9" id="KW-1185">Reference proteome</keyword>
<comment type="catalytic activity">
    <reaction evidence="7">
        <text>(6S)-5,6,7,8-tetrahydrofolyl-(gamma-L-Glu)(n) + (n-1) H2O = (6S)-5,6,7,8-tetrahydrofolate + (n-1) L-glutamate</text>
        <dbReference type="Rhea" id="RHEA:56784"/>
        <dbReference type="Rhea" id="RHEA-COMP:14738"/>
        <dbReference type="ChEBI" id="CHEBI:15377"/>
        <dbReference type="ChEBI" id="CHEBI:29985"/>
        <dbReference type="ChEBI" id="CHEBI:57453"/>
        <dbReference type="ChEBI" id="CHEBI:141005"/>
        <dbReference type="EC" id="3.4.19.9"/>
    </reaction>
</comment>
<sequence length="288" mass="32647">MEGAFVMEGILAQELKYPEPKRNSYIAASYVKTLEAAGAHVVPVMVNRTEEEYRHLFNSINGILLPGGAANLLTSGYAKAAHIFYKFALEANSQSDYFPVWGTCLGFEQLLVITSGENLLCRTNTSGVSLPLEFTQDAAESKLFKDFPPEVMTALATENITVNFHKWSISMENFTKSEELRNFYKILSTNTDGNIEFISTMEAYDYPIYGVQWHPEKNAFEWSQTYYPHTPSAIKTTFYMADFFVNEAKKNLHSFASEEEALKHLIQNHNPDFSGADGSSFLQKYYFE</sequence>
<comment type="subcellular location">
    <subcellularLocation>
        <location evidence="1">Secreted</location>
        <location evidence="1">Extracellular space</location>
    </subcellularLocation>
</comment>
<dbReference type="Gene3D" id="3.40.50.880">
    <property type="match status" value="1"/>
</dbReference>